<keyword evidence="1" id="KW-1133">Transmembrane helix</keyword>
<evidence type="ECO:0008006" key="4">
    <source>
        <dbReference type="Google" id="ProtNLM"/>
    </source>
</evidence>
<keyword evidence="1" id="KW-0812">Transmembrane</keyword>
<protein>
    <recommendedName>
        <fullName evidence="4">Polymer-forming cytoskeletal protein</fullName>
    </recommendedName>
</protein>
<comment type="caution">
    <text evidence="2">The sequence shown here is derived from an EMBL/GenBank/DDBJ whole genome shotgun (WGS) entry which is preliminary data.</text>
</comment>
<evidence type="ECO:0000313" key="2">
    <source>
        <dbReference type="EMBL" id="MFC0593045.1"/>
    </source>
</evidence>
<dbReference type="InterPro" id="IPR011004">
    <property type="entry name" value="Trimer_LpxA-like_sf"/>
</dbReference>
<evidence type="ECO:0000256" key="1">
    <source>
        <dbReference type="SAM" id="Phobius"/>
    </source>
</evidence>
<dbReference type="EMBL" id="JBHLTN010000018">
    <property type="protein sequence ID" value="MFC0593045.1"/>
    <property type="molecule type" value="Genomic_DNA"/>
</dbReference>
<organism evidence="2 3">
    <name type="scientific">Ottowia pentelensis</name>
    <dbReference type="NCBI Taxonomy" id="511108"/>
    <lineage>
        <taxon>Bacteria</taxon>
        <taxon>Pseudomonadati</taxon>
        <taxon>Pseudomonadota</taxon>
        <taxon>Betaproteobacteria</taxon>
        <taxon>Burkholderiales</taxon>
        <taxon>Comamonadaceae</taxon>
        <taxon>Ottowia</taxon>
    </lineage>
</organism>
<accession>A0ABV6PTA5</accession>
<name>A0ABV6PTA5_9BURK</name>
<keyword evidence="1" id="KW-0472">Membrane</keyword>
<evidence type="ECO:0000313" key="3">
    <source>
        <dbReference type="Proteomes" id="UP001589834"/>
    </source>
</evidence>
<sequence>MEPDPMRSLWVVLWFGATVLVLGLPLWPAWREMHHPSDVKPLPLPSGVAIGGAGPQRQGVESRPSFDDSQVADELIVRSGDRRHEVDHPGDVIVEAGAQIDSVLRARRVHCDGARLPRMVHATTAIDLGAGSLFCTLSAPVIRTEVRGEDRQRENRAEPSCADALNPPRHCHAGDFELPASTTLVADLVVQGSLTLGQDSILTGNVKVHGDAELLAGAALAGALFVQGSVHCHGNNRLSGPVAAGKRVWLGPDCVVGRADAKASVSAWDVRLDHDVTVFGRIACVEAGETL</sequence>
<reference evidence="2 3" key="1">
    <citation type="submission" date="2024-09" db="EMBL/GenBank/DDBJ databases">
        <authorList>
            <person name="Sun Q."/>
            <person name="Mori K."/>
        </authorList>
    </citation>
    <scope>NUCLEOTIDE SEQUENCE [LARGE SCALE GENOMIC DNA]</scope>
    <source>
        <strain evidence="2 3">NCAIM B.02336</strain>
    </source>
</reference>
<dbReference type="SUPFAM" id="SSF51161">
    <property type="entry name" value="Trimeric LpxA-like enzymes"/>
    <property type="match status" value="1"/>
</dbReference>
<feature type="transmembrane region" description="Helical" evidence="1">
    <location>
        <begin position="12"/>
        <end position="30"/>
    </location>
</feature>
<dbReference type="Proteomes" id="UP001589834">
    <property type="component" value="Unassembled WGS sequence"/>
</dbReference>
<proteinExistence type="predicted"/>
<gene>
    <name evidence="2" type="ORF">ACFFGG_10795</name>
</gene>
<keyword evidence="3" id="KW-1185">Reference proteome</keyword>
<dbReference type="RefSeq" id="WP_377482923.1">
    <property type="nucleotide sequence ID" value="NZ_JBHLTN010000018.1"/>
</dbReference>